<gene>
    <name evidence="2" type="primary">orf168</name>
</gene>
<evidence type="ECO:0000313" key="2">
    <source>
        <dbReference type="EMBL" id="QCI08742.1"/>
    </source>
</evidence>
<protein>
    <recommendedName>
        <fullName evidence="3">Ycf37</fullName>
    </recommendedName>
</protein>
<dbReference type="EMBL" id="MK814736">
    <property type="protein sequence ID" value="QCI08742.1"/>
    <property type="molecule type" value="Genomic_DNA"/>
</dbReference>
<organism evidence="2">
    <name type="scientific">Sphondylothamnion multifidum</name>
    <dbReference type="NCBI Taxonomy" id="193186"/>
    <lineage>
        <taxon>Eukaryota</taxon>
        <taxon>Rhodophyta</taxon>
        <taxon>Florideophyceae</taxon>
        <taxon>Rhodymeniophycidae</taxon>
        <taxon>Ceramiales</taxon>
        <taxon>Ceramiaceae</taxon>
        <taxon>Sphondylothamnion</taxon>
    </lineage>
</organism>
<keyword evidence="1" id="KW-0472">Membrane</keyword>
<reference evidence="2" key="2">
    <citation type="submission" date="2019-04" db="EMBL/GenBank/DDBJ databases">
        <authorList>
            <person name="Pasella M."/>
        </authorList>
    </citation>
    <scope>NUCLEOTIDE SEQUENCE</scope>
    <source>
        <strain evidence="2">PD2995</strain>
    </source>
</reference>
<accession>A0A4D6WZU6</accession>
<dbReference type="Gene3D" id="1.25.40.10">
    <property type="entry name" value="Tetratricopeptide repeat domain"/>
    <property type="match status" value="1"/>
</dbReference>
<dbReference type="InterPro" id="IPR011990">
    <property type="entry name" value="TPR-like_helical_dom_sf"/>
</dbReference>
<evidence type="ECO:0008006" key="3">
    <source>
        <dbReference type="Google" id="ProtNLM"/>
    </source>
</evidence>
<keyword evidence="1" id="KW-1133">Transmembrane helix</keyword>
<geneLocation type="plastid" evidence="2"/>
<sequence length="168" mass="20031">MIALNNDLWMFRLYILGIILFLLFICLILSINLFNEIYLFVLINSNFKSLQMHFLKNEYINELINQTIKKKQWLISIAILELCEEQGALKNEEIYQGLGFCYEQLYHVNIAEYYYYKVLNKNNVGILYGLLNIYHKLNRQKDVSSLCYTILKLDPDNNFVKQYMANEV</sequence>
<name>A0A4D6WZU6_9FLOR</name>
<keyword evidence="1" id="KW-0812">Transmembrane</keyword>
<feature type="transmembrane region" description="Helical" evidence="1">
    <location>
        <begin position="13"/>
        <end position="43"/>
    </location>
</feature>
<evidence type="ECO:0000256" key="1">
    <source>
        <dbReference type="SAM" id="Phobius"/>
    </source>
</evidence>
<reference evidence="2" key="1">
    <citation type="journal article" date="2019" name="Mol. Phylogenet. Evol.">
        <title>Morphological evolution and classification of the red algal order Ceramiales inferred using plastid phylogenomics.</title>
        <authorList>
            <person name="Diaz-Tapia P."/>
            <person name="Pasella M.M."/>
            <person name="Verbruggen H."/>
            <person name="Maggs C.A."/>
        </authorList>
    </citation>
    <scope>NUCLEOTIDE SEQUENCE</scope>
    <source>
        <strain evidence="2">PD2995</strain>
    </source>
</reference>
<keyword evidence="2" id="KW-0934">Plastid</keyword>
<proteinExistence type="predicted"/>
<dbReference type="SUPFAM" id="SSF48452">
    <property type="entry name" value="TPR-like"/>
    <property type="match status" value="1"/>
</dbReference>
<dbReference type="AlphaFoldDB" id="A0A4D6WZU6"/>